<sequence length="865" mass="93064">MNTLSKSPRVVIIGAGIVGANLADELTARGWADVTVLDRGPIPLTGGSTSHAPGLVFQTNPSRAMTRLAAYTRTKLASLIHPRTGESAFNPVGGLEVATTAERLAELHRRANFAVAWGLEATVLDPESAAALHPLLEADRILGALHLSTDGLASSVLAVELLRARAEARGARFLERVPVTAIQHDAGRVTGVRAGDSVFGADVVVNAAGFWGPQVGELAGVPVPLVPLAHQYVTTTEVPALAAWTAWTARGAGGAGRTEGAGSEPRGDRGTPAEGAVVGTGNTARLPMLRHQGEDLYFRQVGNRIGIGSYAHRPMPARYDELPDLEGPGGPSGSMPSKLAFTPEDFEGPWEQSRLLLPALRETTLQDGFNGIFSFTPDGGSLVGESRELRGFYLAEAVWVTHSAGVAKAVAELLVDGQPETDLRELDLARFERVQLEPDYVLETAQQAFVEVYDIKHPLEPRLSPRDLRLAPFHARQVELRAVFLESGGWERPHWFEANRPLLEELPADWRPPERDSWAGRFDSPISAAEAHATRTAVGLYDLCSLKRLEVSGPGALGLLERVTTTPMDKRVGAVTYTLMLDEAGGIRSDITVARVAEDVFQLGANGGIDARYLEQQAADWADGTVRVEDITDRTCCIGVWGPHARDLVQPLTAQDLSDDGLRYFRMARTSIAGIEVRLLRVSYVGELGWEIYADAADGLALWDALWEAGRGLGAVAAGRGAFNSLRLEKGYRAWGADMDTGHDPFQAGLGFAVRAAKEGYVGREAVERLRGQELAARPRLRCLTVDDATTVVLGSEPVFSGGHPVGYTTSAAYGYTVHRPLAYAWLPGELEVGDAVEIRYFDRMVPATINAEPLVDPEGTRLRG</sequence>
<dbReference type="SUPFAM" id="SSF103025">
    <property type="entry name" value="Folate-binding domain"/>
    <property type="match status" value="1"/>
</dbReference>
<dbReference type="Gene3D" id="3.30.70.1400">
    <property type="entry name" value="Aminomethyltransferase beta-barrel domains"/>
    <property type="match status" value="1"/>
</dbReference>
<dbReference type="PANTHER" id="PTHR43757:SF11">
    <property type="entry name" value="SARCOSINE DEHYDROGENASE"/>
    <property type="match status" value="1"/>
</dbReference>
<gene>
    <name evidence="1" type="ORF">ACFFX0_13065</name>
</gene>
<dbReference type="InterPro" id="IPR006076">
    <property type="entry name" value="FAD-dep_OxRdtase"/>
</dbReference>
<protein>
    <submittedName>
        <fullName evidence="1">FAD-dependent oxidoreductase</fullName>
    </submittedName>
</protein>
<dbReference type="Pfam" id="PF01571">
    <property type="entry name" value="GCV_T"/>
    <property type="match status" value="1"/>
</dbReference>
<dbReference type="Proteomes" id="UP001589575">
    <property type="component" value="Unassembled WGS sequence"/>
</dbReference>
<dbReference type="SUPFAM" id="SSF51905">
    <property type="entry name" value="FAD/NAD(P)-binding domain"/>
    <property type="match status" value="1"/>
</dbReference>
<accession>A0ABV5FZK9</accession>
<dbReference type="InterPro" id="IPR028896">
    <property type="entry name" value="GcvT/YgfZ/DmdA"/>
</dbReference>
<dbReference type="InterPro" id="IPR006222">
    <property type="entry name" value="GCVT_N"/>
</dbReference>
<evidence type="ECO:0000313" key="1">
    <source>
        <dbReference type="EMBL" id="MFB9072085.1"/>
    </source>
</evidence>
<dbReference type="InterPro" id="IPR036188">
    <property type="entry name" value="FAD/NAD-bd_sf"/>
</dbReference>
<comment type="caution">
    <text evidence="1">The sequence shown here is derived from an EMBL/GenBank/DDBJ whole genome shotgun (WGS) entry which is preliminary data.</text>
</comment>
<dbReference type="InterPro" id="IPR027266">
    <property type="entry name" value="TrmE/GcvT-like"/>
</dbReference>
<keyword evidence="2" id="KW-1185">Reference proteome</keyword>
<proteinExistence type="predicted"/>
<dbReference type="Pfam" id="PF01266">
    <property type="entry name" value="DAO"/>
    <property type="match status" value="1"/>
</dbReference>
<dbReference type="SUPFAM" id="SSF54373">
    <property type="entry name" value="FAD-linked reductases, C-terminal domain"/>
    <property type="match status" value="1"/>
</dbReference>
<dbReference type="Gene3D" id="3.30.9.10">
    <property type="entry name" value="D-Amino Acid Oxidase, subunit A, domain 2"/>
    <property type="match status" value="1"/>
</dbReference>
<evidence type="ECO:0000313" key="2">
    <source>
        <dbReference type="Proteomes" id="UP001589575"/>
    </source>
</evidence>
<reference evidence="1 2" key="1">
    <citation type="submission" date="2024-09" db="EMBL/GenBank/DDBJ databases">
        <authorList>
            <person name="Sun Q."/>
            <person name="Mori K."/>
        </authorList>
    </citation>
    <scope>NUCLEOTIDE SEQUENCE [LARGE SCALE GENOMIC DNA]</scope>
    <source>
        <strain evidence="1 2">CCM 7609</strain>
    </source>
</reference>
<dbReference type="Pfam" id="PF16350">
    <property type="entry name" value="FAO_M"/>
    <property type="match status" value="1"/>
</dbReference>
<dbReference type="Gene3D" id="3.30.1360.120">
    <property type="entry name" value="Probable tRNA modification gtpase trme, domain 1"/>
    <property type="match status" value="1"/>
</dbReference>
<dbReference type="Gene3D" id="2.40.30.110">
    <property type="entry name" value="Aminomethyltransferase beta-barrel domains"/>
    <property type="match status" value="1"/>
</dbReference>
<dbReference type="Gene3D" id="3.50.50.60">
    <property type="entry name" value="FAD/NAD(P)-binding domain"/>
    <property type="match status" value="1"/>
</dbReference>
<dbReference type="PANTHER" id="PTHR43757">
    <property type="entry name" value="AMINOMETHYLTRANSFERASE"/>
    <property type="match status" value="1"/>
</dbReference>
<name>A0ABV5FZK9_9MICC</name>
<dbReference type="EMBL" id="JBHMFI010000001">
    <property type="protein sequence ID" value="MFB9072085.1"/>
    <property type="molecule type" value="Genomic_DNA"/>
</dbReference>
<dbReference type="InterPro" id="IPR013977">
    <property type="entry name" value="GcvT_C"/>
</dbReference>
<dbReference type="InterPro" id="IPR032503">
    <property type="entry name" value="FAO_M"/>
</dbReference>
<organism evidence="1 2">
    <name type="scientific">Citricoccus parietis</name>
    <dbReference type="NCBI Taxonomy" id="592307"/>
    <lineage>
        <taxon>Bacteria</taxon>
        <taxon>Bacillati</taxon>
        <taxon>Actinomycetota</taxon>
        <taxon>Actinomycetes</taxon>
        <taxon>Micrococcales</taxon>
        <taxon>Micrococcaceae</taxon>
        <taxon>Citricoccus</taxon>
    </lineage>
</organism>
<dbReference type="InterPro" id="IPR029043">
    <property type="entry name" value="GcvT/YgfZ_C"/>
</dbReference>
<dbReference type="SUPFAM" id="SSF101790">
    <property type="entry name" value="Aminomethyltransferase beta-barrel domain"/>
    <property type="match status" value="1"/>
</dbReference>
<dbReference type="Pfam" id="PF08669">
    <property type="entry name" value="GCV_T_C"/>
    <property type="match status" value="1"/>
</dbReference>